<organism evidence="1">
    <name type="scientific">bioreactor metagenome</name>
    <dbReference type="NCBI Taxonomy" id="1076179"/>
    <lineage>
        <taxon>unclassified sequences</taxon>
        <taxon>metagenomes</taxon>
        <taxon>ecological metagenomes</taxon>
    </lineage>
</organism>
<proteinExistence type="predicted"/>
<evidence type="ECO:0000313" key="1">
    <source>
        <dbReference type="EMBL" id="MPN16503.1"/>
    </source>
</evidence>
<sequence>MAYIAAAQEGLEPHIFLLVLRTSAFLGGFMPTGHNGPLGRKNGNRALRNATQRPANAVHALIPQDRLHQGFMHAFYPLHNRKLPLGDALQYR</sequence>
<reference evidence="1" key="1">
    <citation type="submission" date="2019-08" db="EMBL/GenBank/DDBJ databases">
        <authorList>
            <person name="Kucharzyk K."/>
            <person name="Murdoch R.W."/>
            <person name="Higgins S."/>
            <person name="Loffler F."/>
        </authorList>
    </citation>
    <scope>NUCLEOTIDE SEQUENCE</scope>
</reference>
<dbReference type="EMBL" id="VSSQ01063469">
    <property type="protein sequence ID" value="MPN16503.1"/>
    <property type="molecule type" value="Genomic_DNA"/>
</dbReference>
<gene>
    <name evidence="1" type="ORF">SDC9_163847</name>
</gene>
<protein>
    <submittedName>
        <fullName evidence="1">Uncharacterized protein</fullName>
    </submittedName>
</protein>
<name>A0A645FX60_9ZZZZ</name>
<dbReference type="AlphaFoldDB" id="A0A645FX60"/>
<accession>A0A645FX60</accession>
<comment type="caution">
    <text evidence="1">The sequence shown here is derived from an EMBL/GenBank/DDBJ whole genome shotgun (WGS) entry which is preliminary data.</text>
</comment>